<dbReference type="CDD" id="cd00603">
    <property type="entry name" value="IPT_PCSR"/>
    <property type="match status" value="1"/>
</dbReference>
<comment type="caution">
    <text evidence="11">The sequence shown here is derived from an EMBL/GenBank/DDBJ whole genome shotgun (WGS) entry which is preliminary data.</text>
</comment>
<dbReference type="GO" id="GO:0006887">
    <property type="term" value="P:exocytosis"/>
    <property type="evidence" value="ECO:0007669"/>
    <property type="project" value="UniProtKB-KW"/>
</dbReference>
<sequence>MSPSPAPSPSRRPWECQTRFTLRGGRLMAYLGPLINHAARATSCVEALTAAESYSGGKNTLKCAGQSADAQTHLEPPLPLSGCQALRETPGCSQTEIFWAGESQVEEWVADIRTVPPPGNPAMSRSRQPPLVTGISPNEGTPWTKVTIRGENLGTGPADLIGLSICGHNCLLTAEWMSASKIVCRVGPAKDDKGEIIVTTKSGGDGTSTVSFKLLKTEKIGQGINLPCHRWRVPAAARCVKACILDQSAVWVDEMNYYDMRTDRNKGISPLSLRPANPLGIDIDKTGSLKISQYKLRCSSHASDPQERYSVPFSSQSDQTALNERGAEIPP</sequence>
<keyword evidence="4" id="KW-0813">Transport</keyword>
<feature type="domain" description="IPT/TIG" evidence="10">
    <location>
        <begin position="130"/>
        <end position="212"/>
    </location>
</feature>
<evidence type="ECO:0000256" key="5">
    <source>
        <dbReference type="ARBA" id="ARBA00022483"/>
    </source>
</evidence>
<proteinExistence type="inferred from homology"/>
<dbReference type="GO" id="GO:0007399">
    <property type="term" value="P:nervous system development"/>
    <property type="evidence" value="ECO:0007669"/>
    <property type="project" value="UniProtKB-ARBA"/>
</dbReference>
<dbReference type="AlphaFoldDB" id="A0A8T2PF34"/>
<comment type="function">
    <text evidence="1">Component of the exocyst complex involved in the docking of exocytic vesicles with fusion sites on the plasma membrane.</text>
</comment>
<dbReference type="Proteomes" id="UP000824540">
    <property type="component" value="Unassembled WGS sequence"/>
</dbReference>
<evidence type="ECO:0000313" key="12">
    <source>
        <dbReference type="Proteomes" id="UP000824540"/>
    </source>
</evidence>
<keyword evidence="5" id="KW-0268">Exocytosis</keyword>
<reference evidence="11" key="1">
    <citation type="thesis" date="2021" institute="BYU ScholarsArchive" country="Provo, UT, USA">
        <title>Applications of and Algorithms for Genome Assembly and Genomic Analyses with an Emphasis on Marine Teleosts.</title>
        <authorList>
            <person name="Pickett B.D."/>
        </authorList>
    </citation>
    <scope>NUCLEOTIDE SEQUENCE</scope>
    <source>
        <strain evidence="11">HI-2016</strain>
    </source>
</reference>
<feature type="region of interest" description="Disordered" evidence="9">
    <location>
        <begin position="301"/>
        <end position="331"/>
    </location>
</feature>
<evidence type="ECO:0000313" key="11">
    <source>
        <dbReference type="EMBL" id="KAG9348098.1"/>
    </source>
</evidence>
<comment type="subunit">
    <text evidence="8">The exocyst complex is composed of EXOC1, EXOC2, EXOC3, EXOC4, EXOC5, EXOC6, EXOC7 and EXOC8. Interacts with EXOC3L1. Interacts with GNEFR/DELGEF; this interaction occurs only in the presence of magnesium or manganese and is stimulated by dCTP or GTP. Interacts with RALA and RALB. Interacts with ARL13B; regulates ARL13B localization to the cilium membrane.</text>
</comment>
<dbReference type="OrthoDB" id="26242at2759"/>
<gene>
    <name evidence="11" type="ORF">JZ751_004124</name>
</gene>
<comment type="similarity">
    <text evidence="2">Belongs to the SEC5 family.</text>
</comment>
<evidence type="ECO:0000256" key="6">
    <source>
        <dbReference type="ARBA" id="ARBA00022927"/>
    </source>
</evidence>
<dbReference type="SUPFAM" id="SSF81296">
    <property type="entry name" value="E set domains"/>
    <property type="match status" value="1"/>
</dbReference>
<dbReference type="InterPro" id="IPR014756">
    <property type="entry name" value="Ig_E-set"/>
</dbReference>
<evidence type="ECO:0000256" key="2">
    <source>
        <dbReference type="ARBA" id="ARBA00010578"/>
    </source>
</evidence>
<evidence type="ECO:0000256" key="7">
    <source>
        <dbReference type="ARBA" id="ARBA00029715"/>
    </source>
</evidence>
<protein>
    <recommendedName>
        <fullName evidence="3">Exocyst complex component 2</fullName>
    </recommendedName>
    <alternativeName>
        <fullName evidence="7">Exocyst complex component Sec5</fullName>
    </alternativeName>
</protein>
<dbReference type="Gene3D" id="2.60.40.10">
    <property type="entry name" value="Immunoglobulins"/>
    <property type="match status" value="1"/>
</dbReference>
<evidence type="ECO:0000256" key="9">
    <source>
        <dbReference type="SAM" id="MobiDB-lite"/>
    </source>
</evidence>
<organism evidence="11 12">
    <name type="scientific">Albula glossodonta</name>
    <name type="common">roundjaw bonefish</name>
    <dbReference type="NCBI Taxonomy" id="121402"/>
    <lineage>
        <taxon>Eukaryota</taxon>
        <taxon>Metazoa</taxon>
        <taxon>Chordata</taxon>
        <taxon>Craniata</taxon>
        <taxon>Vertebrata</taxon>
        <taxon>Euteleostomi</taxon>
        <taxon>Actinopterygii</taxon>
        <taxon>Neopterygii</taxon>
        <taxon>Teleostei</taxon>
        <taxon>Albuliformes</taxon>
        <taxon>Albulidae</taxon>
        <taxon>Albula</taxon>
    </lineage>
</organism>
<evidence type="ECO:0000256" key="3">
    <source>
        <dbReference type="ARBA" id="ARBA00017526"/>
    </source>
</evidence>
<evidence type="ECO:0000256" key="1">
    <source>
        <dbReference type="ARBA" id="ARBA00002660"/>
    </source>
</evidence>
<feature type="compositionally biased region" description="Polar residues" evidence="9">
    <location>
        <begin position="312"/>
        <end position="322"/>
    </location>
</feature>
<dbReference type="GO" id="GO:0000145">
    <property type="term" value="C:exocyst"/>
    <property type="evidence" value="ECO:0007669"/>
    <property type="project" value="UniProtKB-ARBA"/>
</dbReference>
<dbReference type="InterPro" id="IPR013783">
    <property type="entry name" value="Ig-like_fold"/>
</dbReference>
<evidence type="ECO:0000256" key="8">
    <source>
        <dbReference type="ARBA" id="ARBA00062534"/>
    </source>
</evidence>
<dbReference type="FunFam" id="2.60.40.10:FF:000196">
    <property type="entry name" value="Exocyst complex component 2"/>
    <property type="match status" value="1"/>
</dbReference>
<accession>A0A8T2PF34</accession>
<dbReference type="EMBL" id="JAFBMS010000012">
    <property type="protein sequence ID" value="KAG9348098.1"/>
    <property type="molecule type" value="Genomic_DNA"/>
</dbReference>
<evidence type="ECO:0000259" key="10">
    <source>
        <dbReference type="Pfam" id="PF01833"/>
    </source>
</evidence>
<dbReference type="InterPro" id="IPR002909">
    <property type="entry name" value="IPT_dom"/>
</dbReference>
<dbReference type="Pfam" id="PF01833">
    <property type="entry name" value="TIG"/>
    <property type="match status" value="1"/>
</dbReference>
<keyword evidence="6" id="KW-0653">Protein transport</keyword>
<feature type="non-terminal residue" evidence="11">
    <location>
        <position position="1"/>
    </location>
</feature>
<feature type="region of interest" description="Disordered" evidence="9">
    <location>
        <begin position="119"/>
        <end position="143"/>
    </location>
</feature>
<dbReference type="GO" id="GO:0015031">
    <property type="term" value="P:protein transport"/>
    <property type="evidence" value="ECO:0007669"/>
    <property type="project" value="UniProtKB-KW"/>
</dbReference>
<keyword evidence="12" id="KW-1185">Reference proteome</keyword>
<name>A0A8T2PF34_9TELE</name>
<evidence type="ECO:0000256" key="4">
    <source>
        <dbReference type="ARBA" id="ARBA00022448"/>
    </source>
</evidence>